<dbReference type="Pfam" id="PF13374">
    <property type="entry name" value="TPR_10"/>
    <property type="match status" value="4"/>
</dbReference>
<gene>
    <name evidence="1" type="ORF">MFIFM68171_07783</name>
</gene>
<keyword evidence="2" id="KW-1185">Reference proteome</keyword>
<dbReference type="RefSeq" id="XP_070919304.1">
    <property type="nucleotide sequence ID" value="XM_071063203.1"/>
</dbReference>
<evidence type="ECO:0000313" key="2">
    <source>
        <dbReference type="Proteomes" id="UP001628179"/>
    </source>
</evidence>
<reference evidence="1 2" key="1">
    <citation type="submission" date="2024-09" db="EMBL/GenBank/DDBJ databases">
        <title>Itraconazole resistance in Madurella fahalii resulting from another homologue of gene encoding cytochrome P450 14-alpha sterol demethylase (CYP51).</title>
        <authorList>
            <person name="Yoshioka I."/>
            <person name="Fahal A.H."/>
            <person name="Kaneko S."/>
            <person name="Yaguchi T."/>
        </authorList>
    </citation>
    <scope>NUCLEOTIDE SEQUENCE [LARGE SCALE GENOMIC DNA]</scope>
    <source>
        <strain evidence="1 2">IFM 68171</strain>
    </source>
</reference>
<dbReference type="Gene3D" id="3.40.50.300">
    <property type="entry name" value="P-loop containing nucleotide triphosphate hydrolases"/>
    <property type="match status" value="1"/>
</dbReference>
<dbReference type="InterPro" id="IPR011990">
    <property type="entry name" value="TPR-like_helical_dom_sf"/>
</dbReference>
<organism evidence="1 2">
    <name type="scientific">Madurella fahalii</name>
    <dbReference type="NCBI Taxonomy" id="1157608"/>
    <lineage>
        <taxon>Eukaryota</taxon>
        <taxon>Fungi</taxon>
        <taxon>Dikarya</taxon>
        <taxon>Ascomycota</taxon>
        <taxon>Pezizomycotina</taxon>
        <taxon>Sordariomycetes</taxon>
        <taxon>Sordariomycetidae</taxon>
        <taxon>Sordariales</taxon>
        <taxon>Sordariales incertae sedis</taxon>
        <taxon>Madurella</taxon>
    </lineage>
</organism>
<proteinExistence type="predicted"/>
<accession>A0ABQ0GIH8</accession>
<dbReference type="EMBL" id="BAAFSV010000004">
    <property type="protein sequence ID" value="GAB1317573.1"/>
    <property type="molecule type" value="Genomic_DNA"/>
</dbReference>
<dbReference type="Proteomes" id="UP001628179">
    <property type="component" value="Unassembled WGS sequence"/>
</dbReference>
<dbReference type="PANTHER" id="PTHR46082">
    <property type="entry name" value="ATP/GTP-BINDING PROTEIN-RELATED"/>
    <property type="match status" value="1"/>
</dbReference>
<name>A0ABQ0GIH8_9PEZI</name>
<dbReference type="InterPro" id="IPR027417">
    <property type="entry name" value="P-loop_NTPase"/>
</dbReference>
<dbReference type="Pfam" id="PF13424">
    <property type="entry name" value="TPR_12"/>
    <property type="match status" value="2"/>
</dbReference>
<sequence>MTTTHVGILRAEEQARVQVGNNYHFAIDPKACRVIPLPRNEDVVDRTHVFDRLNIILPPTSEYQSAALCGLGGSGRRKTQVALEYAYRRCRDPAYSVFWVHADNETTFAQDYKAIARKLGLDKLDGEKLLTAVRERIESGPAWLLVLDNADDLALFGVGRTSRNTSYRQAEESTSLYDYVPKVGAGTVLWTSRDERIVGTLVGSQRGIQVGKMSPDEARILLETSRNEKIGIEEAVDAEKLLEELQWLPLAISQAGAYLRRTSTPIREYLSKLAKGKERWRLLKATEFDRHRRPDVPNSVLETWRISIERIRRDNKVAYRILHVIAFVNNQDIPFEVMEAAGLFGDKEEEGESGEPAGNKDRVVEAVTRLKEFSFLGMCKDRGNMRSYEMHKLVQEATRYGLSVGNFEDESYFSNAALQIIAKLFPQPKRETWAECEKYIAHAVQVGEWAETCKRVEVSNLLARVSDYLYDRGRWREKESVDERAYKLRREVLGERHPDTIQSMANLAVTYRAQGRYKEAEPMGVKVLELRREVLGERHPDTIRSMANLAVTYHAQGRYKEAEPMGVKALELRREVLGERHPDTIRSMANLAATYHAQGRYKEAEPMEVKVLELRREVLGERHPDTIQSMANLAATYYAQGRYKEAEPMGVKALELQREVLGERHPDTIRSMANLAATYRMQGRYKEAEPMEVKALELQREVLGERHPDTIQSMANLAATYHAQGRYKEAEPMEVKVLELRREVLGERHPDTIQSMANLAATYHAQGRYKEAEPMEVKVLELRREVLGERHPDTIQTKAGGMMLFP</sequence>
<comment type="caution">
    <text evidence="1">The sequence shown here is derived from an EMBL/GenBank/DDBJ whole genome shotgun (WGS) entry which is preliminary data.</text>
</comment>
<dbReference type="SUPFAM" id="SSF48452">
    <property type="entry name" value="TPR-like"/>
    <property type="match status" value="3"/>
</dbReference>
<dbReference type="SMART" id="SM00028">
    <property type="entry name" value="TPR"/>
    <property type="match status" value="7"/>
</dbReference>
<dbReference type="GeneID" id="98178526"/>
<protein>
    <submittedName>
        <fullName evidence="1">Violaceus kinesin</fullName>
    </submittedName>
</protein>
<dbReference type="InterPro" id="IPR019734">
    <property type="entry name" value="TPR_rpt"/>
</dbReference>
<dbReference type="PANTHER" id="PTHR46082:SF6">
    <property type="entry name" value="AAA+ ATPASE DOMAIN-CONTAINING PROTEIN-RELATED"/>
    <property type="match status" value="1"/>
</dbReference>
<dbReference type="InterPro" id="IPR053137">
    <property type="entry name" value="NLR-like"/>
</dbReference>
<dbReference type="Gene3D" id="1.25.40.10">
    <property type="entry name" value="Tetratricopeptide repeat domain"/>
    <property type="match status" value="2"/>
</dbReference>
<evidence type="ECO:0000313" key="1">
    <source>
        <dbReference type="EMBL" id="GAB1317573.1"/>
    </source>
</evidence>
<dbReference type="SUPFAM" id="SSF52540">
    <property type="entry name" value="P-loop containing nucleoside triphosphate hydrolases"/>
    <property type="match status" value="1"/>
</dbReference>